<comment type="caution">
    <text evidence="1">The sequence shown here is derived from an EMBL/GenBank/DDBJ whole genome shotgun (WGS) entry which is preliminary data.</text>
</comment>
<proteinExistence type="predicted"/>
<dbReference type="STRING" id="1427503.HE1_00027"/>
<dbReference type="EMBL" id="BAUP01000009">
    <property type="protein sequence ID" value="GAJ45718.1"/>
    <property type="molecule type" value="Genomic_DNA"/>
</dbReference>
<name>A0A023DWE9_9PROT</name>
<organism evidence="1 2">
    <name type="scientific">Holospora elegans E1</name>
    <dbReference type="NCBI Taxonomy" id="1427503"/>
    <lineage>
        <taxon>Bacteria</taxon>
        <taxon>Pseudomonadati</taxon>
        <taxon>Pseudomonadota</taxon>
        <taxon>Alphaproteobacteria</taxon>
        <taxon>Holosporales</taxon>
        <taxon>Holosporaceae</taxon>
        <taxon>Holospora</taxon>
    </lineage>
</organism>
<reference evidence="1 2" key="1">
    <citation type="journal article" date="2014" name="FEMS Microbiol. Lett.">
        <title>Draft genome sequences of three Holospora species (Holospora obtusa, Holospora undulata, and Holospora elegans), endonuclear symbiotic bacteria of the ciliate Paramecium caudatum.</title>
        <authorList>
            <person name="Dohra H."/>
            <person name="Tanaka K."/>
            <person name="Suzuki T."/>
            <person name="Fujishima M."/>
            <person name="Suzuki H."/>
        </authorList>
    </citation>
    <scope>NUCLEOTIDE SEQUENCE [LARGE SCALE GENOMIC DNA]</scope>
    <source>
        <strain evidence="1 2">E1</strain>
    </source>
</reference>
<dbReference type="Proteomes" id="UP000024842">
    <property type="component" value="Unassembled WGS sequence"/>
</dbReference>
<gene>
    <name evidence="1" type="ORF">HE1_00027</name>
</gene>
<dbReference type="AlphaFoldDB" id="A0A023DWE9"/>
<keyword evidence="2" id="KW-1185">Reference proteome</keyword>
<sequence length="75" mass="8488">MKVVLLMICQERMSTLIKASGVMALMTGEQRGANTIGALISKYNYNWFDIWFTKGGTSWVQRILLPNLPKKVLVL</sequence>
<evidence type="ECO:0000313" key="2">
    <source>
        <dbReference type="Proteomes" id="UP000024842"/>
    </source>
</evidence>
<accession>A0A023DWE9</accession>
<protein>
    <submittedName>
        <fullName evidence="1">Uncharacterized protein</fullName>
    </submittedName>
</protein>
<evidence type="ECO:0000313" key="1">
    <source>
        <dbReference type="EMBL" id="GAJ45718.1"/>
    </source>
</evidence>